<dbReference type="Pfam" id="PF11949">
    <property type="entry name" value="DUF3466"/>
    <property type="match status" value="1"/>
</dbReference>
<feature type="chain" id="PRO_5045547357" description="DUF3466 family protein" evidence="1">
    <location>
        <begin position="28"/>
        <end position="604"/>
    </location>
</feature>
<gene>
    <name evidence="2" type="ORF">GCM10009111_29430</name>
</gene>
<protein>
    <recommendedName>
        <fullName evidence="4">DUF3466 family protein</fullName>
    </recommendedName>
</protein>
<reference evidence="2 3" key="1">
    <citation type="journal article" date="2019" name="Int. J. Syst. Evol. Microbiol.">
        <title>The Global Catalogue of Microorganisms (GCM) 10K type strain sequencing project: providing services to taxonomists for standard genome sequencing and annotation.</title>
        <authorList>
            <consortium name="The Broad Institute Genomics Platform"/>
            <consortium name="The Broad Institute Genome Sequencing Center for Infectious Disease"/>
            <person name="Wu L."/>
            <person name="Ma J."/>
        </authorList>
    </citation>
    <scope>NUCLEOTIDE SEQUENCE [LARGE SCALE GENOMIC DNA]</scope>
    <source>
        <strain evidence="2 3">JCM 15608</strain>
    </source>
</reference>
<dbReference type="Proteomes" id="UP001500021">
    <property type="component" value="Unassembled WGS sequence"/>
</dbReference>
<dbReference type="RefSeq" id="WP_343818441.1">
    <property type="nucleotide sequence ID" value="NZ_BAAAFA010000011.1"/>
</dbReference>
<dbReference type="InterPro" id="IPR022562">
    <property type="entry name" value="DUF3466"/>
</dbReference>
<accession>A0ABN1LAF9</accession>
<evidence type="ECO:0000313" key="2">
    <source>
        <dbReference type="EMBL" id="GAA0821882.1"/>
    </source>
</evidence>
<evidence type="ECO:0000256" key="1">
    <source>
        <dbReference type="SAM" id="SignalP"/>
    </source>
</evidence>
<name>A0ABN1LAF9_9GAMM</name>
<comment type="caution">
    <text evidence="2">The sequence shown here is derived from an EMBL/GenBank/DDBJ whole genome shotgun (WGS) entry which is preliminary data.</text>
</comment>
<keyword evidence="3" id="KW-1185">Reference proteome</keyword>
<feature type="signal peptide" evidence="1">
    <location>
        <begin position="1"/>
        <end position="27"/>
    </location>
</feature>
<keyword evidence="1" id="KW-0732">Signal</keyword>
<organism evidence="2 3">
    <name type="scientific">Colwellia asteriadis</name>
    <dbReference type="NCBI Taxonomy" id="517723"/>
    <lineage>
        <taxon>Bacteria</taxon>
        <taxon>Pseudomonadati</taxon>
        <taxon>Pseudomonadota</taxon>
        <taxon>Gammaproteobacteria</taxon>
        <taxon>Alteromonadales</taxon>
        <taxon>Colwelliaceae</taxon>
        <taxon>Colwellia</taxon>
    </lineage>
</organism>
<evidence type="ECO:0008006" key="4">
    <source>
        <dbReference type="Google" id="ProtNLM"/>
    </source>
</evidence>
<proteinExistence type="predicted"/>
<evidence type="ECO:0000313" key="3">
    <source>
        <dbReference type="Proteomes" id="UP001500021"/>
    </source>
</evidence>
<dbReference type="EMBL" id="BAAAFA010000011">
    <property type="protein sequence ID" value="GAA0821882.1"/>
    <property type="molecule type" value="Genomic_DNA"/>
</dbReference>
<sequence length="604" mass="66917">MKQFAKHMLAVGITSALSFSVINPVSAATYKVVDKIAVDELKHSYAQQQNNNGVLAISGSNLYNFPVQFDYLDDDDFTQIRELARIRHERVHGLNEIENYDELVAGNPTANDLAWVKSYLALQVDFEKPENDPYEYQRVGDLVAMINLGGDADTEVFKIFDQPFAGTDTLTRSTIDIISGVTNSGIAYGSATAPYLPMEDFTTSNGNVKTFWLREHGQRGFFSYDNGAQIFPVIPAETRYGGGISAVLDVNDNGEAVGYMSYELSETIQEYVEDESNGCSDPDVVDDFPFEICVQRYQPYMYRIMAFKGSLNANGEVTSEQLGLLVEPHPEDTRNYSSRALAINNNGVAVGFADGWDDETVTTPDEDERLTGSYAVMFKDGKVFDFNQEHYSFRVFSGSVVNWSKAYDINDHGLAVGTTNTLSAVNKFFYVDTSVPEAEMKMTLPDDFFKSSQSAAYAVNNNGMIVGDGEIETHNASAENPRRTAAFLYDSKTDVFNNVNDLLECGSPYTVVEARDINDENVISGTAIIKVDRYDAKGELMLDSDGSPLTEDVVRAVTLVPIAGEVEDCFDEEEKVERQGASFNLLALLSLFGLFGVRLYKKIF</sequence>